<dbReference type="InterPro" id="IPR050476">
    <property type="entry name" value="Insect_CytP450_Detox"/>
</dbReference>
<name>A0A4Y9XLY1_9AGAM</name>
<evidence type="ECO:0000313" key="8">
    <source>
        <dbReference type="EMBL" id="TFY50337.1"/>
    </source>
</evidence>
<dbReference type="InterPro" id="IPR001128">
    <property type="entry name" value="Cyt_P450"/>
</dbReference>
<keyword evidence="6" id="KW-0408">Iron</keyword>
<organism evidence="8 9">
    <name type="scientific">Dentipellis fragilis</name>
    <dbReference type="NCBI Taxonomy" id="205917"/>
    <lineage>
        <taxon>Eukaryota</taxon>
        <taxon>Fungi</taxon>
        <taxon>Dikarya</taxon>
        <taxon>Basidiomycota</taxon>
        <taxon>Agaricomycotina</taxon>
        <taxon>Agaricomycetes</taxon>
        <taxon>Russulales</taxon>
        <taxon>Hericiaceae</taxon>
        <taxon>Dentipellis</taxon>
    </lineage>
</organism>
<dbReference type="Pfam" id="PF00067">
    <property type="entry name" value="p450"/>
    <property type="match status" value="1"/>
</dbReference>
<dbReference type="Proteomes" id="UP000298327">
    <property type="component" value="Unassembled WGS sequence"/>
</dbReference>
<proteinExistence type="inferred from homology"/>
<dbReference type="PANTHER" id="PTHR24292">
    <property type="entry name" value="CYTOCHROME P450"/>
    <property type="match status" value="1"/>
</dbReference>
<dbReference type="EMBL" id="SEOQ01001878">
    <property type="protein sequence ID" value="TFY50337.1"/>
    <property type="molecule type" value="Genomic_DNA"/>
</dbReference>
<accession>A0A4Y9XLY1</accession>
<dbReference type="GO" id="GO:0020037">
    <property type="term" value="F:heme binding"/>
    <property type="evidence" value="ECO:0007669"/>
    <property type="project" value="InterPro"/>
</dbReference>
<reference evidence="8 9" key="1">
    <citation type="submission" date="2019-02" db="EMBL/GenBank/DDBJ databases">
        <title>Genome sequencing of the rare red list fungi Dentipellis fragilis.</title>
        <authorList>
            <person name="Buettner E."/>
            <person name="Kellner H."/>
        </authorList>
    </citation>
    <scope>NUCLEOTIDE SEQUENCE [LARGE SCALE GENOMIC DNA]</scope>
    <source>
        <strain evidence="8 9">DSM 105465</strain>
    </source>
</reference>
<evidence type="ECO:0000256" key="3">
    <source>
        <dbReference type="ARBA" id="ARBA00022617"/>
    </source>
</evidence>
<evidence type="ECO:0000313" key="9">
    <source>
        <dbReference type="Proteomes" id="UP000298327"/>
    </source>
</evidence>
<evidence type="ECO:0000256" key="7">
    <source>
        <dbReference type="ARBA" id="ARBA00023033"/>
    </source>
</evidence>
<evidence type="ECO:0000256" key="4">
    <source>
        <dbReference type="ARBA" id="ARBA00022723"/>
    </source>
</evidence>
<keyword evidence="3" id="KW-0349">Heme</keyword>
<dbReference type="GO" id="GO:0016705">
    <property type="term" value="F:oxidoreductase activity, acting on paired donors, with incorporation or reduction of molecular oxygen"/>
    <property type="evidence" value="ECO:0007669"/>
    <property type="project" value="InterPro"/>
</dbReference>
<dbReference type="GO" id="GO:0004497">
    <property type="term" value="F:monooxygenase activity"/>
    <property type="evidence" value="ECO:0007669"/>
    <property type="project" value="UniProtKB-KW"/>
</dbReference>
<feature type="non-terminal residue" evidence="8">
    <location>
        <position position="1"/>
    </location>
</feature>
<keyword evidence="9" id="KW-1185">Reference proteome</keyword>
<dbReference type="PANTHER" id="PTHR24292:SF102">
    <property type="entry name" value="CYTOCHROME P450 FAMILY-RELATED"/>
    <property type="match status" value="1"/>
</dbReference>
<gene>
    <name evidence="8" type="ORF">EVG20_g11578</name>
</gene>
<dbReference type="OrthoDB" id="1470350at2759"/>
<dbReference type="SUPFAM" id="SSF48264">
    <property type="entry name" value="Cytochrome P450"/>
    <property type="match status" value="1"/>
</dbReference>
<dbReference type="InterPro" id="IPR036396">
    <property type="entry name" value="Cyt_P450_sf"/>
</dbReference>
<evidence type="ECO:0000256" key="2">
    <source>
        <dbReference type="ARBA" id="ARBA00010617"/>
    </source>
</evidence>
<dbReference type="Gene3D" id="1.10.630.10">
    <property type="entry name" value="Cytochrome P450"/>
    <property type="match status" value="1"/>
</dbReference>
<sequence length="357" mass="40020">SPLNNLLPRIRGITAGQNRTFLDKHRDFQNVGRDAFVCYTLLPKMKTMVYVSDAAAIKEITADPAHFPKPLQSYGMLKLFSPNIIASEHDDWRRHRKAAALTFSELVLSVISATGFGRRLSWEEDSNVPPGYMMPFKDALHTVSSELKLMSLMPKWASGLTVRTRRRAQAFKELEMYMHDIIHNRKSIKGEERHDLLSNLLDANAEESEGRAGLSDSEPIADIFVFLIAGHETTVHTLCFAFALLALYHYEQERLYEDIKKVSVDADTMPEYKDMACYSVFYETLHMFPPSIKAGVIPKYSTEDTSLTIGNAHGESRTISIARNTGVAVHVPGLHYNPGALPHGLAEGAKNLEGLRD</sequence>
<keyword evidence="7" id="KW-0503">Monooxygenase</keyword>
<comment type="caution">
    <text evidence="8">The sequence shown here is derived from an EMBL/GenBank/DDBJ whole genome shotgun (WGS) entry which is preliminary data.</text>
</comment>
<keyword evidence="4" id="KW-0479">Metal-binding</keyword>
<evidence type="ECO:0000256" key="1">
    <source>
        <dbReference type="ARBA" id="ARBA00001971"/>
    </source>
</evidence>
<dbReference type="AlphaFoldDB" id="A0A4Y9XLY1"/>
<comment type="similarity">
    <text evidence="2">Belongs to the cytochrome P450 family.</text>
</comment>
<evidence type="ECO:0000256" key="5">
    <source>
        <dbReference type="ARBA" id="ARBA00023002"/>
    </source>
</evidence>
<evidence type="ECO:0000256" key="6">
    <source>
        <dbReference type="ARBA" id="ARBA00023004"/>
    </source>
</evidence>
<dbReference type="GO" id="GO:0005506">
    <property type="term" value="F:iron ion binding"/>
    <property type="evidence" value="ECO:0007669"/>
    <property type="project" value="InterPro"/>
</dbReference>
<protein>
    <recommendedName>
        <fullName evidence="10">Cytochrome P450</fullName>
    </recommendedName>
</protein>
<comment type="cofactor">
    <cofactor evidence="1">
        <name>heme</name>
        <dbReference type="ChEBI" id="CHEBI:30413"/>
    </cofactor>
</comment>
<dbReference type="STRING" id="205917.A0A4Y9XLY1"/>
<keyword evidence="5" id="KW-0560">Oxidoreductase</keyword>
<evidence type="ECO:0008006" key="10">
    <source>
        <dbReference type="Google" id="ProtNLM"/>
    </source>
</evidence>